<evidence type="ECO:0000256" key="2">
    <source>
        <dbReference type="SAM" id="MobiDB-lite"/>
    </source>
</evidence>
<sequence length="291" mass="33628">MDSQLQDEISTTPANGKKRNRLSNFTIDEDVKLCESWITIGEDGIVGMGQTSGNYWQRITNEFKLSNPGTPRTLESIKARWQMINKSVSKFVGYMAQVENNRRSGTTIQDMMARGRVFYQEKEGSAFAYDHCYLILKDTPKWHRSMETKTKPKAYSKKIHGEGSTNVNDSQTPICLDEDVNASTMTTNDLTRPDGVKKQKERKKRASEAAKVVEGFVNRVEVRMEKQDKLLETQLQSKDLDRELKNKKIEAMERREEAKIMAMDLSVLPDFRREYFEAKQAEIYKKWKEGN</sequence>
<name>A0A835IMH7_9MAGN</name>
<evidence type="ECO:0000256" key="1">
    <source>
        <dbReference type="SAM" id="Coils"/>
    </source>
</evidence>
<keyword evidence="1" id="KW-0175">Coiled coil</keyword>
<organism evidence="4 5">
    <name type="scientific">Coptis chinensis</name>
    <dbReference type="NCBI Taxonomy" id="261450"/>
    <lineage>
        <taxon>Eukaryota</taxon>
        <taxon>Viridiplantae</taxon>
        <taxon>Streptophyta</taxon>
        <taxon>Embryophyta</taxon>
        <taxon>Tracheophyta</taxon>
        <taxon>Spermatophyta</taxon>
        <taxon>Magnoliopsida</taxon>
        <taxon>Ranunculales</taxon>
        <taxon>Ranunculaceae</taxon>
        <taxon>Coptidoideae</taxon>
        <taxon>Coptis</taxon>
    </lineage>
</organism>
<reference evidence="4 5" key="1">
    <citation type="submission" date="2020-10" db="EMBL/GenBank/DDBJ databases">
        <title>The Coptis chinensis genome and diversification of protoberbering-type alkaloids.</title>
        <authorList>
            <person name="Wang B."/>
            <person name="Shu S."/>
            <person name="Song C."/>
            <person name="Liu Y."/>
        </authorList>
    </citation>
    <scope>NUCLEOTIDE SEQUENCE [LARGE SCALE GENOMIC DNA]</scope>
    <source>
        <strain evidence="4">HL-2020</strain>
        <tissue evidence="4">Leaf</tissue>
    </source>
</reference>
<evidence type="ECO:0000313" key="4">
    <source>
        <dbReference type="EMBL" id="KAF9618962.1"/>
    </source>
</evidence>
<dbReference type="AlphaFoldDB" id="A0A835IMH7"/>
<dbReference type="OrthoDB" id="2507178at2759"/>
<dbReference type="PANTHER" id="PTHR45125">
    <property type="entry name" value="F21J9.4-RELATED"/>
    <property type="match status" value="1"/>
</dbReference>
<evidence type="ECO:0000313" key="5">
    <source>
        <dbReference type="Proteomes" id="UP000631114"/>
    </source>
</evidence>
<evidence type="ECO:0000259" key="3">
    <source>
        <dbReference type="Pfam" id="PF14303"/>
    </source>
</evidence>
<comment type="caution">
    <text evidence="4">The sequence shown here is derived from an EMBL/GenBank/DDBJ whole genome shotgun (WGS) entry which is preliminary data.</text>
</comment>
<dbReference type="InterPro" id="IPR029466">
    <property type="entry name" value="NAM-associated_C"/>
</dbReference>
<keyword evidence="5" id="KW-1185">Reference proteome</keyword>
<protein>
    <recommendedName>
        <fullName evidence="3">No apical meristem-associated C-terminal domain-containing protein</fullName>
    </recommendedName>
</protein>
<feature type="region of interest" description="Disordered" evidence="2">
    <location>
        <begin position="153"/>
        <end position="173"/>
    </location>
</feature>
<feature type="compositionally biased region" description="Polar residues" evidence="2">
    <location>
        <begin position="163"/>
        <end position="173"/>
    </location>
</feature>
<dbReference type="Pfam" id="PF14303">
    <property type="entry name" value="NAM-associated"/>
    <property type="match status" value="1"/>
</dbReference>
<dbReference type="PANTHER" id="PTHR45125:SF3">
    <property type="entry name" value="NO-APICAL-MERISTEM-ASSOCIATED CARBOXY-TERMINAL DOMAIN PROTEIN"/>
    <property type="match status" value="1"/>
</dbReference>
<feature type="coiled-coil region" evidence="1">
    <location>
        <begin position="230"/>
        <end position="257"/>
    </location>
</feature>
<feature type="domain" description="No apical meristem-associated C-terminal" evidence="3">
    <location>
        <begin position="127"/>
        <end position="283"/>
    </location>
</feature>
<accession>A0A835IMH7</accession>
<dbReference type="Proteomes" id="UP000631114">
    <property type="component" value="Unassembled WGS sequence"/>
</dbReference>
<dbReference type="EMBL" id="JADFTS010000002">
    <property type="protein sequence ID" value="KAF9618962.1"/>
    <property type="molecule type" value="Genomic_DNA"/>
</dbReference>
<proteinExistence type="predicted"/>
<gene>
    <name evidence="4" type="ORF">IFM89_002957</name>
</gene>